<sequence>MNIISSRCVKRREVTRVTPFFDSTASTNDNPLPSTALALTYFDTKWFKFPPVQRLFFYRNQTSDTDSIRFNSEILPQLKHSLSLALLHYLPLAGHIMWPELETKPAVYYFPDQKCDGVSFVVAESSDADFDRVSGDGILEAAEYHPLVPQLSITEDKAEVIAIQITLFPNQGFSIGVSAHHAVLDGKSTTLFIKSWAYLCKQLKLQQQQQQQQQEQTYLPPELTPCFDRTVVKDPDGIDMIYLKHWMSGSSSNRRSLNVMPVKPENYYSNLVRMTFELNREDINKLREKVNKVLYSTQGGAQYLSSFVITCAHVFVWLVKARDVEANTTVRFVIATDCRSRLDPPIPANYFGNCTGGEFGEAKASDFMQENGVAFVAHKLSDLIKGIKQGAVLGSEDEFLNGMAKMREAQQLKISVAGSNRFDVYGSDFGWGRPEKVEVVSIDTTGAISLAETRDGGGGFEIGVVLEKQQMEVFASLFVDALKDR</sequence>
<comment type="caution">
    <text evidence="3">The sequence shown here is derived from an EMBL/GenBank/DDBJ whole genome shotgun (WGS) entry which is preliminary data.</text>
</comment>
<keyword evidence="1" id="KW-0808">Transferase</keyword>
<evidence type="ECO:0008006" key="5">
    <source>
        <dbReference type="Google" id="ProtNLM"/>
    </source>
</evidence>
<dbReference type="PANTHER" id="PTHR31625">
    <property type="match status" value="1"/>
</dbReference>
<protein>
    <recommendedName>
        <fullName evidence="5">Phenolic glucoside malonyltransferase 1-like</fullName>
    </recommendedName>
</protein>
<reference evidence="3 4" key="1">
    <citation type="submission" date="2024-05" db="EMBL/GenBank/DDBJ databases">
        <title>Haplotype-resolved chromosome-level genome assembly of Huyou (Citrus changshanensis).</title>
        <authorList>
            <person name="Miao C."/>
            <person name="Chen W."/>
            <person name="Wu Y."/>
            <person name="Wang L."/>
            <person name="Zhao S."/>
            <person name="Grierson D."/>
            <person name="Xu C."/>
            <person name="Chen K."/>
        </authorList>
    </citation>
    <scope>NUCLEOTIDE SEQUENCE [LARGE SCALE GENOMIC DNA]</scope>
    <source>
        <strain evidence="3">01-14</strain>
        <tissue evidence="3">Leaf</tissue>
    </source>
</reference>
<dbReference type="Proteomes" id="UP001428341">
    <property type="component" value="Unassembled WGS sequence"/>
</dbReference>
<dbReference type="GO" id="GO:0016747">
    <property type="term" value="F:acyltransferase activity, transferring groups other than amino-acyl groups"/>
    <property type="evidence" value="ECO:0007669"/>
    <property type="project" value="UniProtKB-ARBA"/>
</dbReference>
<organism evidence="3 4">
    <name type="scientific">Citrus x changshan-huyou</name>
    <dbReference type="NCBI Taxonomy" id="2935761"/>
    <lineage>
        <taxon>Eukaryota</taxon>
        <taxon>Viridiplantae</taxon>
        <taxon>Streptophyta</taxon>
        <taxon>Embryophyta</taxon>
        <taxon>Tracheophyta</taxon>
        <taxon>Spermatophyta</taxon>
        <taxon>Magnoliopsida</taxon>
        <taxon>eudicotyledons</taxon>
        <taxon>Gunneridae</taxon>
        <taxon>Pentapetalae</taxon>
        <taxon>rosids</taxon>
        <taxon>malvids</taxon>
        <taxon>Sapindales</taxon>
        <taxon>Rutaceae</taxon>
        <taxon>Aurantioideae</taxon>
        <taxon>Citrus</taxon>
    </lineage>
</organism>
<evidence type="ECO:0000313" key="4">
    <source>
        <dbReference type="Proteomes" id="UP001428341"/>
    </source>
</evidence>
<dbReference type="EMBL" id="JBCGBO010000007">
    <property type="protein sequence ID" value="KAK9187105.1"/>
    <property type="molecule type" value="Genomic_DNA"/>
</dbReference>
<gene>
    <name evidence="3" type="ORF">WN944_018495</name>
</gene>
<evidence type="ECO:0000313" key="3">
    <source>
        <dbReference type="EMBL" id="KAK9187105.1"/>
    </source>
</evidence>
<dbReference type="InterPro" id="IPR023213">
    <property type="entry name" value="CAT-like_dom_sf"/>
</dbReference>
<proteinExistence type="predicted"/>
<evidence type="ECO:0000256" key="2">
    <source>
        <dbReference type="ARBA" id="ARBA00023315"/>
    </source>
</evidence>
<dbReference type="InterPro" id="IPR051504">
    <property type="entry name" value="Plant_metabolite_acyltrans"/>
</dbReference>
<accession>A0AAP0LWX9</accession>
<dbReference type="Gene3D" id="3.30.559.10">
    <property type="entry name" value="Chloramphenicol acetyltransferase-like domain"/>
    <property type="match status" value="2"/>
</dbReference>
<dbReference type="Pfam" id="PF02458">
    <property type="entry name" value="Transferase"/>
    <property type="match status" value="1"/>
</dbReference>
<dbReference type="AlphaFoldDB" id="A0AAP0LWX9"/>
<name>A0AAP0LWX9_9ROSI</name>
<keyword evidence="2" id="KW-0012">Acyltransferase</keyword>
<evidence type="ECO:0000256" key="1">
    <source>
        <dbReference type="ARBA" id="ARBA00022679"/>
    </source>
</evidence>
<keyword evidence="4" id="KW-1185">Reference proteome</keyword>